<proteinExistence type="predicted"/>
<dbReference type="OrthoDB" id="2860966at2"/>
<comment type="caution">
    <text evidence="1">The sequence shown here is derived from an EMBL/GenBank/DDBJ whole genome shotgun (WGS) entry which is preliminary data.</text>
</comment>
<accession>A0A6G1X887</accession>
<gene>
    <name evidence="1" type="ORF">GH754_11935</name>
</gene>
<organism evidence="1 2">
    <name type="scientific">Salinibacillus xinjiangensis</name>
    <dbReference type="NCBI Taxonomy" id="1229268"/>
    <lineage>
        <taxon>Bacteria</taxon>
        <taxon>Bacillati</taxon>
        <taxon>Bacillota</taxon>
        <taxon>Bacilli</taxon>
        <taxon>Bacillales</taxon>
        <taxon>Bacillaceae</taxon>
        <taxon>Salinibacillus</taxon>
    </lineage>
</organism>
<dbReference type="Proteomes" id="UP000480185">
    <property type="component" value="Unassembled WGS sequence"/>
</dbReference>
<name>A0A6G1X887_9BACI</name>
<protein>
    <submittedName>
        <fullName evidence="1">Uncharacterized protein</fullName>
    </submittedName>
</protein>
<dbReference type="RefSeq" id="WP_153728910.1">
    <property type="nucleotide sequence ID" value="NZ_WJNH01000007.1"/>
</dbReference>
<dbReference type="EMBL" id="WJNH01000007">
    <property type="protein sequence ID" value="MRG87018.1"/>
    <property type="molecule type" value="Genomic_DNA"/>
</dbReference>
<keyword evidence="2" id="KW-1185">Reference proteome</keyword>
<evidence type="ECO:0000313" key="1">
    <source>
        <dbReference type="EMBL" id="MRG87018.1"/>
    </source>
</evidence>
<reference evidence="1 2" key="1">
    <citation type="submission" date="2019-11" db="EMBL/GenBank/DDBJ databases">
        <authorList>
            <person name="Li J."/>
        </authorList>
    </citation>
    <scope>NUCLEOTIDE SEQUENCE [LARGE SCALE GENOMIC DNA]</scope>
    <source>
        <strain evidence="1 2">J4</strain>
    </source>
</reference>
<evidence type="ECO:0000313" key="2">
    <source>
        <dbReference type="Proteomes" id="UP000480185"/>
    </source>
</evidence>
<sequence length="122" mass="13987">MEFKELIRTINSSVDELDLVTARRLIEHNIEILQEHKSHLNRNSRELLNFSIDSLNSGNKMPSRNEMATIQTVNQYASSFNLRGIKLIIKEKSTLFLRKDIVTFLNKDAKTILEGMGAIPES</sequence>
<dbReference type="AlphaFoldDB" id="A0A6G1X887"/>